<feature type="transmembrane region" description="Helical" evidence="1">
    <location>
        <begin position="49"/>
        <end position="70"/>
    </location>
</feature>
<keyword evidence="1" id="KW-1133">Transmembrane helix</keyword>
<keyword evidence="1" id="KW-0812">Transmembrane</keyword>
<name>A0A3N1PNG7_9GAMM</name>
<accession>A0A3N1PNG7</accession>
<keyword evidence="3" id="KW-1185">Reference proteome</keyword>
<evidence type="ECO:0000313" key="3">
    <source>
        <dbReference type="Proteomes" id="UP000268033"/>
    </source>
</evidence>
<protein>
    <recommendedName>
        <fullName evidence="4">Zinc ribbon protein</fullName>
    </recommendedName>
</protein>
<proteinExistence type="predicted"/>
<dbReference type="AlphaFoldDB" id="A0A3N1PNG7"/>
<dbReference type="EMBL" id="RJUL01000002">
    <property type="protein sequence ID" value="ROQ29709.1"/>
    <property type="molecule type" value="Genomic_DNA"/>
</dbReference>
<dbReference type="STRING" id="584787.GCA_001247655_01523"/>
<gene>
    <name evidence="2" type="ORF">EDC28_10274</name>
</gene>
<keyword evidence="1" id="KW-0472">Membrane</keyword>
<feature type="transmembrane region" description="Helical" evidence="1">
    <location>
        <begin position="90"/>
        <end position="109"/>
    </location>
</feature>
<dbReference type="OrthoDB" id="8685152at2"/>
<comment type="caution">
    <text evidence="2">The sequence shown here is derived from an EMBL/GenBank/DDBJ whole genome shotgun (WGS) entry which is preliminary data.</text>
</comment>
<evidence type="ECO:0008006" key="4">
    <source>
        <dbReference type="Google" id="ProtNLM"/>
    </source>
</evidence>
<reference evidence="2 3" key="1">
    <citation type="submission" date="2018-11" db="EMBL/GenBank/DDBJ databases">
        <title>Genomic Encyclopedia of Type Strains, Phase IV (KMG-IV): sequencing the most valuable type-strain genomes for metagenomic binning, comparative biology and taxonomic classification.</title>
        <authorList>
            <person name="Goeker M."/>
        </authorList>
    </citation>
    <scope>NUCLEOTIDE SEQUENCE [LARGE SCALE GENOMIC DNA]</scope>
    <source>
        <strain evidence="2 3">DSM 21945</strain>
    </source>
</reference>
<sequence length="114" mass="12434">MAIVHCYACGKRISDKAPSCPHCGAVRSSDPEAVAEARVRQQSIKLSKFNNGSMLALVAAGLGFLVLWFLSSRPELVPELQPTIKWLAKALLAVGLTGYIVCRVMMVWYKRKGG</sequence>
<evidence type="ECO:0000256" key="1">
    <source>
        <dbReference type="SAM" id="Phobius"/>
    </source>
</evidence>
<organism evidence="2 3">
    <name type="scientific">Gallaecimonas pentaromativorans</name>
    <dbReference type="NCBI Taxonomy" id="584787"/>
    <lineage>
        <taxon>Bacteria</taxon>
        <taxon>Pseudomonadati</taxon>
        <taxon>Pseudomonadota</taxon>
        <taxon>Gammaproteobacteria</taxon>
        <taxon>Enterobacterales</taxon>
        <taxon>Gallaecimonadaceae</taxon>
        <taxon>Gallaecimonas</taxon>
    </lineage>
</organism>
<evidence type="ECO:0000313" key="2">
    <source>
        <dbReference type="EMBL" id="ROQ29709.1"/>
    </source>
</evidence>
<dbReference type="RefSeq" id="WP_050660396.1">
    <property type="nucleotide sequence ID" value="NZ_JBLXAC010000021.1"/>
</dbReference>
<dbReference type="Proteomes" id="UP000268033">
    <property type="component" value="Unassembled WGS sequence"/>
</dbReference>